<keyword evidence="1" id="KW-1133">Transmembrane helix</keyword>
<keyword evidence="4" id="KW-1185">Reference proteome</keyword>
<evidence type="ECO:0008006" key="5">
    <source>
        <dbReference type="Google" id="ProtNLM"/>
    </source>
</evidence>
<keyword evidence="1" id="KW-0812">Transmembrane</keyword>
<evidence type="ECO:0000256" key="2">
    <source>
        <dbReference type="SAM" id="SignalP"/>
    </source>
</evidence>
<protein>
    <recommendedName>
        <fullName evidence="5">Dolichol phosphate-mannose biosynthesis regulatory protein</fullName>
    </recommendedName>
</protein>
<dbReference type="OrthoDB" id="267709at2759"/>
<sequence length="92" mass="10000">MQLPLPRFIVFTMATVATMALNVEAQSKTQQGPVAPDLLTPLSPSSQYYLIGVISFFVVALATFLGVSALVNIDYSDDTLLMVEVAETMEEK</sequence>
<evidence type="ECO:0000256" key="1">
    <source>
        <dbReference type="SAM" id="Phobius"/>
    </source>
</evidence>
<reference evidence="3 4" key="1">
    <citation type="submission" date="2013-07" db="EMBL/GenBank/DDBJ databases">
        <authorList>
            <person name="Stoco P.H."/>
            <person name="Wagner G."/>
            <person name="Gerber A."/>
            <person name="Zaha A."/>
            <person name="Thompson C."/>
            <person name="Bartholomeu D.C."/>
            <person name="Luckemeyer D.D."/>
            <person name="Bahia D."/>
            <person name="Loreto E."/>
            <person name="Prestes E.B."/>
            <person name="Lima F.M."/>
            <person name="Rodrigues-Luiz G."/>
            <person name="Vallejo G.A."/>
            <person name="Filho J.F."/>
            <person name="Monteiro K.M."/>
            <person name="Tyler K.M."/>
            <person name="de Almeida L.G."/>
            <person name="Ortiz M.F."/>
            <person name="Siervo M.A."/>
            <person name="de Moraes M.H."/>
            <person name="Cunha O.L."/>
            <person name="Mendonca-Neto R."/>
            <person name="Silva R."/>
            <person name="Teixeira S.M."/>
            <person name="Murta S.M."/>
            <person name="Sincero T.C."/>
            <person name="Mendes T.A."/>
            <person name="Urmenyi T.P."/>
            <person name="Silva V.G."/>
            <person name="da Rocha W.D."/>
            <person name="Andersson B."/>
            <person name="Romanha A.J."/>
            <person name="Steindel M."/>
            <person name="de Vasconcelos A.T."/>
            <person name="Grisard E.C."/>
        </authorList>
    </citation>
    <scope>NUCLEOTIDE SEQUENCE [LARGE SCALE GENOMIC DNA]</scope>
    <source>
        <strain evidence="3 4">SC58</strain>
    </source>
</reference>
<proteinExistence type="predicted"/>
<organism evidence="3 4">
    <name type="scientific">Trypanosoma rangeli SC58</name>
    <dbReference type="NCBI Taxonomy" id="429131"/>
    <lineage>
        <taxon>Eukaryota</taxon>
        <taxon>Discoba</taxon>
        <taxon>Euglenozoa</taxon>
        <taxon>Kinetoplastea</taxon>
        <taxon>Metakinetoplastina</taxon>
        <taxon>Trypanosomatida</taxon>
        <taxon>Trypanosomatidae</taxon>
        <taxon>Trypanosoma</taxon>
        <taxon>Herpetosoma</taxon>
    </lineage>
</organism>
<comment type="caution">
    <text evidence="3">The sequence shown here is derived from an EMBL/GenBank/DDBJ whole genome shotgun (WGS) entry which is preliminary data.</text>
</comment>
<name>A0A061IY81_TRYRA</name>
<dbReference type="Proteomes" id="UP000031737">
    <property type="component" value="Unassembled WGS sequence"/>
</dbReference>
<feature type="chain" id="PRO_5001601422" description="Dolichol phosphate-mannose biosynthesis regulatory protein" evidence="2">
    <location>
        <begin position="26"/>
        <end position="92"/>
    </location>
</feature>
<gene>
    <name evidence="3" type="ORF">TRSC58_06331</name>
</gene>
<evidence type="ECO:0000313" key="3">
    <source>
        <dbReference type="EMBL" id="ESL06002.1"/>
    </source>
</evidence>
<feature type="signal peptide" evidence="2">
    <location>
        <begin position="1"/>
        <end position="25"/>
    </location>
</feature>
<dbReference type="AlphaFoldDB" id="A0A061IY81"/>
<evidence type="ECO:0000313" key="4">
    <source>
        <dbReference type="Proteomes" id="UP000031737"/>
    </source>
</evidence>
<dbReference type="VEuPathDB" id="TriTrypDB:TRSC58_06331"/>
<keyword evidence="2" id="KW-0732">Signal</keyword>
<dbReference type="EMBL" id="AUPL01006331">
    <property type="protein sequence ID" value="ESL06002.1"/>
    <property type="molecule type" value="Genomic_DNA"/>
</dbReference>
<accession>A0A061IY81</accession>
<feature type="transmembrane region" description="Helical" evidence="1">
    <location>
        <begin position="49"/>
        <end position="73"/>
    </location>
</feature>
<keyword evidence="1" id="KW-0472">Membrane</keyword>